<proteinExistence type="inferred from homology"/>
<comment type="similarity">
    <text evidence="1">Belongs to the isocitrate and isopropylmalate dehydrogenases family.</text>
</comment>
<accession>A0A9D1I973</accession>
<gene>
    <name evidence="3" type="ORF">IAB02_00075</name>
</gene>
<comment type="caution">
    <text evidence="3">The sequence shown here is derived from an EMBL/GenBank/DDBJ whole genome shotgun (WGS) entry which is preliminary data.</text>
</comment>
<dbReference type="SMART" id="SM01329">
    <property type="entry name" value="Iso_dh"/>
    <property type="match status" value="1"/>
</dbReference>
<dbReference type="Gene3D" id="3.40.718.10">
    <property type="entry name" value="Isopropylmalate Dehydrogenase"/>
    <property type="match status" value="1"/>
</dbReference>
<dbReference type="Pfam" id="PF00180">
    <property type="entry name" value="Iso_dh"/>
    <property type="match status" value="1"/>
</dbReference>
<name>A0A9D1I973_9FIRM</name>
<evidence type="ECO:0000313" key="3">
    <source>
        <dbReference type="EMBL" id="HIU32933.1"/>
    </source>
</evidence>
<organism evidence="3 4">
    <name type="scientific">Candidatus Pullichristensenella excrementigallinarum</name>
    <dbReference type="NCBI Taxonomy" id="2840907"/>
    <lineage>
        <taxon>Bacteria</taxon>
        <taxon>Bacillati</taxon>
        <taxon>Bacillota</taxon>
        <taxon>Clostridia</taxon>
        <taxon>Candidatus Pullichristensenella</taxon>
    </lineage>
</organism>
<dbReference type="PANTHER" id="PTHR11835">
    <property type="entry name" value="DECARBOXYLATING DEHYDROGENASES-ISOCITRATE, ISOPROPYLMALATE, TARTRATE"/>
    <property type="match status" value="1"/>
</dbReference>
<dbReference type="AlphaFoldDB" id="A0A9D1I973"/>
<evidence type="ECO:0000259" key="2">
    <source>
        <dbReference type="SMART" id="SM01329"/>
    </source>
</evidence>
<dbReference type="Proteomes" id="UP000824072">
    <property type="component" value="Unassembled WGS sequence"/>
</dbReference>
<feature type="domain" description="Isopropylmalate dehydrogenase-like" evidence="2">
    <location>
        <begin position="42"/>
        <end position="375"/>
    </location>
</feature>
<dbReference type="PANTHER" id="PTHR11835:SF43">
    <property type="entry name" value="ISOPROPYLMALATE DEHYDROGENASE-LIKE DOMAIN-CONTAINING PROTEIN"/>
    <property type="match status" value="1"/>
</dbReference>
<dbReference type="GO" id="GO:0004449">
    <property type="term" value="F:isocitrate dehydrogenase (NAD+) activity"/>
    <property type="evidence" value="ECO:0007669"/>
    <property type="project" value="TreeGrafter"/>
</dbReference>
<evidence type="ECO:0000313" key="4">
    <source>
        <dbReference type="Proteomes" id="UP000824072"/>
    </source>
</evidence>
<dbReference type="SUPFAM" id="SSF53659">
    <property type="entry name" value="Isocitrate/Isopropylmalate dehydrogenase-like"/>
    <property type="match status" value="1"/>
</dbReference>
<reference evidence="3" key="1">
    <citation type="submission" date="2020-10" db="EMBL/GenBank/DDBJ databases">
        <authorList>
            <person name="Gilroy R."/>
        </authorList>
    </citation>
    <scope>NUCLEOTIDE SEQUENCE</scope>
    <source>
        <strain evidence="3">ChiHcec3-11533</strain>
    </source>
</reference>
<dbReference type="EMBL" id="DVMU01000003">
    <property type="protein sequence ID" value="HIU32933.1"/>
    <property type="molecule type" value="Genomic_DNA"/>
</dbReference>
<sequence>MNPQQIDRAVEHFRALLNEQAARAQRLERGAETALQKRGKTVIGIAGGDGIGPIIVQQARRALACVLADKLAAGTVELREIEGLTLENRMACGESVPQNVLRDILECDVLLKGPTATPAGGSSMESANVTLRRSLDLYANVRPVRIPEENIDWTFFRENTEGEYALGSRGVDLDGMAVDFKVTTDAGTRRIARAAFEFAKNNGKSRVAIVTKANILKKTDGKFRDLCFEVAREYPDIEAEEWYIDIMSANLVNPALRSRFQVFLLPNLYGDILTDEAAQLQGGVGTAGSANLGDQYAMFEAIHGTAPRMIAQGLGAYADPESILRAAELLLRHIGCVEAADRLSRALHICCEQERKCVVTGDKDGATCEQFGDYLLQTLNA</sequence>
<evidence type="ECO:0000256" key="1">
    <source>
        <dbReference type="ARBA" id="ARBA00007769"/>
    </source>
</evidence>
<dbReference type="GO" id="GO:0006099">
    <property type="term" value="P:tricarboxylic acid cycle"/>
    <property type="evidence" value="ECO:0007669"/>
    <property type="project" value="TreeGrafter"/>
</dbReference>
<protein>
    <submittedName>
        <fullName evidence="3">Isocitrate/isopropylmalate dehydrogenase family protein</fullName>
    </submittedName>
</protein>
<reference evidence="3" key="2">
    <citation type="journal article" date="2021" name="PeerJ">
        <title>Extensive microbial diversity within the chicken gut microbiome revealed by metagenomics and culture.</title>
        <authorList>
            <person name="Gilroy R."/>
            <person name="Ravi A."/>
            <person name="Getino M."/>
            <person name="Pursley I."/>
            <person name="Horton D.L."/>
            <person name="Alikhan N.F."/>
            <person name="Baker D."/>
            <person name="Gharbi K."/>
            <person name="Hall N."/>
            <person name="Watson M."/>
            <person name="Adriaenssens E.M."/>
            <person name="Foster-Nyarko E."/>
            <person name="Jarju S."/>
            <person name="Secka A."/>
            <person name="Antonio M."/>
            <person name="Oren A."/>
            <person name="Chaudhuri R.R."/>
            <person name="La Ragione R."/>
            <person name="Hildebrand F."/>
            <person name="Pallen M.J."/>
        </authorList>
    </citation>
    <scope>NUCLEOTIDE SEQUENCE</scope>
    <source>
        <strain evidence="3">ChiHcec3-11533</strain>
    </source>
</reference>
<dbReference type="InterPro" id="IPR024084">
    <property type="entry name" value="IsoPropMal-DH-like_dom"/>
</dbReference>
<dbReference type="GO" id="GO:0006102">
    <property type="term" value="P:isocitrate metabolic process"/>
    <property type="evidence" value="ECO:0007669"/>
    <property type="project" value="TreeGrafter"/>
</dbReference>